<dbReference type="Proteomes" id="UP000233551">
    <property type="component" value="Unassembled WGS sequence"/>
</dbReference>
<dbReference type="AlphaFoldDB" id="A0A2I0H1H6"/>
<accession>A0A2I0H1H6</accession>
<sequence length="144" mass="16041">MASLSLVLPHILDSSTEIELVGNMCDGAFQLKTSFCSLTYSNQFRISSKRFFASFTVSSSSFNHSFTAGFVVRLFSAFFSIASTNKIVAVSFFTSNPSSDLLRRMKSMMLREAKRSNNTCKEAERKALPTTAVAMFMQVRLKQA</sequence>
<comment type="caution">
    <text evidence="1">The sequence shown here is derived from an EMBL/GenBank/DDBJ whole genome shotgun (WGS) entry which is preliminary data.</text>
</comment>
<proteinExistence type="predicted"/>
<dbReference type="EMBL" id="PGOL01043843">
    <property type="protein sequence ID" value="PKH89615.1"/>
    <property type="molecule type" value="Genomic_DNA"/>
</dbReference>
<reference evidence="1 2" key="1">
    <citation type="submission" date="2017-11" db="EMBL/GenBank/DDBJ databases">
        <title>De-novo sequencing of pomegranate (Punica granatum L.) genome.</title>
        <authorList>
            <person name="Akparov Z."/>
            <person name="Amiraslanov A."/>
            <person name="Hajiyeva S."/>
            <person name="Abbasov M."/>
            <person name="Kaur K."/>
            <person name="Hamwieh A."/>
            <person name="Solovyev V."/>
            <person name="Salamov A."/>
            <person name="Braich B."/>
            <person name="Kosarev P."/>
            <person name="Mahmoud A."/>
            <person name="Hajiyev E."/>
            <person name="Babayeva S."/>
            <person name="Izzatullayeva V."/>
            <person name="Mammadov A."/>
            <person name="Mammadov A."/>
            <person name="Sharifova S."/>
            <person name="Ojaghi J."/>
            <person name="Eynullazada K."/>
            <person name="Bayramov B."/>
            <person name="Abdulazimova A."/>
            <person name="Shahmuradov I."/>
        </authorList>
    </citation>
    <scope>NUCLEOTIDE SEQUENCE [LARGE SCALE GENOMIC DNA]</scope>
    <source>
        <strain evidence="2">cv. AG2017</strain>
        <tissue evidence="1">Leaf</tissue>
    </source>
</reference>
<organism evidence="1 2">
    <name type="scientific">Punica granatum</name>
    <name type="common">Pomegranate</name>
    <dbReference type="NCBI Taxonomy" id="22663"/>
    <lineage>
        <taxon>Eukaryota</taxon>
        <taxon>Viridiplantae</taxon>
        <taxon>Streptophyta</taxon>
        <taxon>Embryophyta</taxon>
        <taxon>Tracheophyta</taxon>
        <taxon>Spermatophyta</taxon>
        <taxon>Magnoliopsida</taxon>
        <taxon>eudicotyledons</taxon>
        <taxon>Gunneridae</taxon>
        <taxon>Pentapetalae</taxon>
        <taxon>rosids</taxon>
        <taxon>malvids</taxon>
        <taxon>Myrtales</taxon>
        <taxon>Lythraceae</taxon>
        <taxon>Punica</taxon>
    </lineage>
</organism>
<gene>
    <name evidence="1" type="ORF">CRG98_049940</name>
</gene>
<evidence type="ECO:0000313" key="2">
    <source>
        <dbReference type="Proteomes" id="UP000233551"/>
    </source>
</evidence>
<name>A0A2I0H1H6_PUNGR</name>
<keyword evidence="2" id="KW-1185">Reference proteome</keyword>
<protein>
    <submittedName>
        <fullName evidence="1">Uncharacterized protein</fullName>
    </submittedName>
</protein>
<evidence type="ECO:0000313" key="1">
    <source>
        <dbReference type="EMBL" id="PKH89615.1"/>
    </source>
</evidence>